<dbReference type="InterPro" id="IPR047798">
    <property type="entry name" value="BPSS1780-like"/>
</dbReference>
<sequence>MNLNSVSTNEGYVWVRQGVWLFKQNPLGFLMLVFMYVFIAQLAVMIPLAGIFAVLILTPALSVGFMTACRQTIQKERILPTAYLAAFRSNNPEVKKRILQLGLVYAVMIFALSLIASMVIDFQALLPFVTNDKPITPEVMQTLYYSLMIGGVIYIPIAMLMWFAPVLVAWADMPPSKAMFASWMACWTNKGAFFYYITIWSVALIAIPLILGMLMDVLGLSQYASFVVAPLSMAGLTVMYCSFFATWKGCFTGNDFDQLPDQG</sequence>
<evidence type="ECO:0000313" key="2">
    <source>
        <dbReference type="EMBL" id="XCC58033.1"/>
    </source>
</evidence>
<accession>A0AAU8A2X5</accession>
<feature type="transmembrane region" description="Helical" evidence="1">
    <location>
        <begin position="192"/>
        <end position="211"/>
    </location>
</feature>
<gene>
    <name evidence="2" type="ORF">NKE59_01720</name>
</gene>
<dbReference type="AlphaFoldDB" id="A0AAU8A2X5"/>
<reference evidence="2" key="1">
    <citation type="submission" date="2022-06" db="EMBL/GenBank/DDBJ databases">
        <title>New Polynucleobacter species.</title>
        <authorList>
            <person name="Hahn M.W."/>
        </authorList>
    </citation>
    <scope>NUCLEOTIDE SEQUENCE</scope>
    <source>
        <strain evidence="2">UK-FUSCHL-C3</strain>
    </source>
</reference>
<proteinExistence type="predicted"/>
<evidence type="ECO:0000256" key="1">
    <source>
        <dbReference type="SAM" id="Phobius"/>
    </source>
</evidence>
<keyword evidence="1" id="KW-1133">Transmembrane helix</keyword>
<feature type="transmembrane region" description="Helical" evidence="1">
    <location>
        <begin position="98"/>
        <end position="123"/>
    </location>
</feature>
<dbReference type="EMBL" id="CP099959">
    <property type="protein sequence ID" value="XCC58033.1"/>
    <property type="molecule type" value="Genomic_DNA"/>
</dbReference>
<keyword evidence="1" id="KW-0812">Transmembrane</keyword>
<name>A0AAU8A2X5_9BURK</name>
<keyword evidence="1" id="KW-0472">Membrane</keyword>
<feature type="transmembrane region" description="Helical" evidence="1">
    <location>
        <begin position="29"/>
        <end position="57"/>
    </location>
</feature>
<feature type="transmembrane region" description="Helical" evidence="1">
    <location>
        <begin position="223"/>
        <end position="245"/>
    </location>
</feature>
<evidence type="ECO:0008006" key="3">
    <source>
        <dbReference type="Google" id="ProtNLM"/>
    </source>
</evidence>
<feature type="transmembrane region" description="Helical" evidence="1">
    <location>
        <begin position="143"/>
        <end position="171"/>
    </location>
</feature>
<protein>
    <recommendedName>
        <fullName evidence="3">Transmembrane protein</fullName>
    </recommendedName>
</protein>
<dbReference type="NCBIfam" id="NF041043">
    <property type="entry name" value="BPSS1780_fam"/>
    <property type="match status" value="1"/>
</dbReference>
<dbReference type="RefSeq" id="WP_353439180.1">
    <property type="nucleotide sequence ID" value="NZ_CP099959.1"/>
</dbReference>
<organism evidence="2">
    <name type="scientific">Polynucleobacter sp. UK-FUSCHL-C3</name>
    <dbReference type="NCBI Taxonomy" id="2955208"/>
    <lineage>
        <taxon>Bacteria</taxon>
        <taxon>Pseudomonadati</taxon>
        <taxon>Pseudomonadota</taxon>
        <taxon>Betaproteobacteria</taxon>
        <taxon>Burkholderiales</taxon>
        <taxon>Burkholderiaceae</taxon>
        <taxon>Polynucleobacter</taxon>
    </lineage>
</organism>